<dbReference type="RefSeq" id="WP_328955196.1">
    <property type="nucleotide sequence ID" value="NZ_CP108110.1"/>
</dbReference>
<name>A0ABZ1TZF0_9ACTN</name>
<dbReference type="EMBL" id="CP108110">
    <property type="protein sequence ID" value="WUQ84322.1"/>
    <property type="molecule type" value="Genomic_DNA"/>
</dbReference>
<dbReference type="Proteomes" id="UP001432222">
    <property type="component" value="Chromosome"/>
</dbReference>
<accession>A0ABZ1TZF0</accession>
<dbReference type="SMART" id="SM00530">
    <property type="entry name" value="HTH_XRE"/>
    <property type="match status" value="1"/>
</dbReference>
<dbReference type="SUPFAM" id="SSF47413">
    <property type="entry name" value="lambda repressor-like DNA-binding domains"/>
    <property type="match status" value="1"/>
</dbReference>
<proteinExistence type="predicted"/>
<evidence type="ECO:0000259" key="1">
    <source>
        <dbReference type="PROSITE" id="PS50943"/>
    </source>
</evidence>
<gene>
    <name evidence="2" type="ORF">OHA16_15925</name>
</gene>
<sequence length="284" mass="32229">MPPRRHPSFKQRRLGAELRKIREATTLSGPQLARILDIDVSQISQMESGRIGVSRQRLRAITNACKCLNEPLIDALGNMTQDRTKGWWEEYRGMIPSTFLESAEHEDFAAGTIKVWTSLFLPGLLQTGDYAKGILGRAIPQLTVHEVDLRAAFRTQRRSFFLRNPQKRLEVYLHESCLITRYGGTDVLRQQLGCLVDDSLRDTINIRVIPFGADTYPGPIESVIYSFGEVPELDTIETESSRGPFFFDAPGELATYRAIFKRIEKYALTEDESRDLISCTARTL</sequence>
<dbReference type="PROSITE" id="PS50943">
    <property type="entry name" value="HTH_CROC1"/>
    <property type="match status" value="1"/>
</dbReference>
<evidence type="ECO:0000313" key="2">
    <source>
        <dbReference type="EMBL" id="WUQ84322.1"/>
    </source>
</evidence>
<dbReference type="InterPro" id="IPR010982">
    <property type="entry name" value="Lambda_DNA-bd_dom_sf"/>
</dbReference>
<dbReference type="Pfam" id="PF19054">
    <property type="entry name" value="DUF5753"/>
    <property type="match status" value="1"/>
</dbReference>
<dbReference type="CDD" id="cd00093">
    <property type="entry name" value="HTH_XRE"/>
    <property type="match status" value="1"/>
</dbReference>
<protein>
    <submittedName>
        <fullName evidence="2">Helix-turn-helix domain-containing protein</fullName>
    </submittedName>
</protein>
<organism evidence="2 3">
    <name type="scientific">Kitasatospora purpeofusca</name>
    <dbReference type="NCBI Taxonomy" id="67352"/>
    <lineage>
        <taxon>Bacteria</taxon>
        <taxon>Bacillati</taxon>
        <taxon>Actinomycetota</taxon>
        <taxon>Actinomycetes</taxon>
        <taxon>Kitasatosporales</taxon>
        <taxon>Streptomycetaceae</taxon>
        <taxon>Kitasatospora</taxon>
    </lineage>
</organism>
<reference evidence="2" key="1">
    <citation type="submission" date="2022-10" db="EMBL/GenBank/DDBJ databases">
        <title>The complete genomes of actinobacterial strains from the NBC collection.</title>
        <authorList>
            <person name="Joergensen T.S."/>
            <person name="Alvarez Arevalo M."/>
            <person name="Sterndorff E.B."/>
            <person name="Faurdal D."/>
            <person name="Vuksanovic O."/>
            <person name="Mourched A.-S."/>
            <person name="Charusanti P."/>
            <person name="Shaw S."/>
            <person name="Blin K."/>
            <person name="Weber T."/>
        </authorList>
    </citation>
    <scope>NUCLEOTIDE SEQUENCE</scope>
    <source>
        <strain evidence="2">NBC_00222</strain>
    </source>
</reference>
<dbReference type="Gene3D" id="1.10.260.40">
    <property type="entry name" value="lambda repressor-like DNA-binding domains"/>
    <property type="match status" value="1"/>
</dbReference>
<dbReference type="Pfam" id="PF13560">
    <property type="entry name" value="HTH_31"/>
    <property type="match status" value="1"/>
</dbReference>
<dbReference type="InterPro" id="IPR043917">
    <property type="entry name" value="DUF5753"/>
</dbReference>
<evidence type="ECO:0000313" key="3">
    <source>
        <dbReference type="Proteomes" id="UP001432222"/>
    </source>
</evidence>
<keyword evidence="3" id="KW-1185">Reference proteome</keyword>
<dbReference type="InterPro" id="IPR001387">
    <property type="entry name" value="Cro/C1-type_HTH"/>
</dbReference>
<feature type="domain" description="HTH cro/C1-type" evidence="1">
    <location>
        <begin position="18"/>
        <end position="75"/>
    </location>
</feature>